<gene>
    <name evidence="1" type="ORF">DFH08DRAFT_900392</name>
</gene>
<comment type="caution">
    <text evidence="1">The sequence shown here is derived from an EMBL/GenBank/DDBJ whole genome shotgun (WGS) entry which is preliminary data.</text>
</comment>
<name>A0AAD6Z5S5_9AGAR</name>
<protein>
    <submittedName>
        <fullName evidence="1">Uncharacterized protein</fullName>
    </submittedName>
</protein>
<evidence type="ECO:0000313" key="2">
    <source>
        <dbReference type="Proteomes" id="UP001218218"/>
    </source>
</evidence>
<dbReference type="Proteomes" id="UP001218218">
    <property type="component" value="Unassembled WGS sequence"/>
</dbReference>
<dbReference type="EMBL" id="JARIHO010000085">
    <property type="protein sequence ID" value="KAJ7308597.1"/>
    <property type="molecule type" value="Genomic_DNA"/>
</dbReference>
<accession>A0AAD6Z5S5</accession>
<reference evidence="1" key="1">
    <citation type="submission" date="2023-03" db="EMBL/GenBank/DDBJ databases">
        <title>Massive genome expansion in bonnet fungi (Mycena s.s.) driven by repeated elements and novel gene families across ecological guilds.</title>
        <authorList>
            <consortium name="Lawrence Berkeley National Laboratory"/>
            <person name="Harder C.B."/>
            <person name="Miyauchi S."/>
            <person name="Viragh M."/>
            <person name="Kuo A."/>
            <person name="Thoen E."/>
            <person name="Andreopoulos B."/>
            <person name="Lu D."/>
            <person name="Skrede I."/>
            <person name="Drula E."/>
            <person name="Henrissat B."/>
            <person name="Morin E."/>
            <person name="Kohler A."/>
            <person name="Barry K."/>
            <person name="LaButti K."/>
            <person name="Morin E."/>
            <person name="Salamov A."/>
            <person name="Lipzen A."/>
            <person name="Mereny Z."/>
            <person name="Hegedus B."/>
            <person name="Baldrian P."/>
            <person name="Stursova M."/>
            <person name="Weitz H."/>
            <person name="Taylor A."/>
            <person name="Grigoriev I.V."/>
            <person name="Nagy L.G."/>
            <person name="Martin F."/>
            <person name="Kauserud H."/>
        </authorList>
    </citation>
    <scope>NUCLEOTIDE SEQUENCE</scope>
    <source>
        <strain evidence="1">CBHHK002</strain>
    </source>
</reference>
<dbReference type="AlphaFoldDB" id="A0AAD6Z5S5"/>
<sequence>MSQFSIVTSMAVRTELLNVSHSASPIIIFGLLCSLALCLSSTATSVGRSSFPGTGPVHAGICAYNPPWNKLQRLQRFPEASMNAEVTS</sequence>
<keyword evidence="2" id="KW-1185">Reference proteome</keyword>
<organism evidence="1 2">
    <name type="scientific">Mycena albidolilacea</name>
    <dbReference type="NCBI Taxonomy" id="1033008"/>
    <lineage>
        <taxon>Eukaryota</taxon>
        <taxon>Fungi</taxon>
        <taxon>Dikarya</taxon>
        <taxon>Basidiomycota</taxon>
        <taxon>Agaricomycotina</taxon>
        <taxon>Agaricomycetes</taxon>
        <taxon>Agaricomycetidae</taxon>
        <taxon>Agaricales</taxon>
        <taxon>Marasmiineae</taxon>
        <taxon>Mycenaceae</taxon>
        <taxon>Mycena</taxon>
    </lineage>
</organism>
<evidence type="ECO:0000313" key="1">
    <source>
        <dbReference type="EMBL" id="KAJ7308597.1"/>
    </source>
</evidence>
<proteinExistence type="predicted"/>